<protein>
    <recommendedName>
        <fullName evidence="4">Secreted protein</fullName>
    </recommendedName>
</protein>
<accession>A0A164MQ24</accession>
<proteinExistence type="predicted"/>
<feature type="signal peptide" evidence="1">
    <location>
        <begin position="1"/>
        <end position="18"/>
    </location>
</feature>
<evidence type="ECO:0000256" key="1">
    <source>
        <dbReference type="SAM" id="SignalP"/>
    </source>
</evidence>
<organism evidence="2 3">
    <name type="scientific">Sistotremastrum niveocremeum HHB9708</name>
    <dbReference type="NCBI Taxonomy" id="1314777"/>
    <lineage>
        <taxon>Eukaryota</taxon>
        <taxon>Fungi</taxon>
        <taxon>Dikarya</taxon>
        <taxon>Basidiomycota</taxon>
        <taxon>Agaricomycotina</taxon>
        <taxon>Agaricomycetes</taxon>
        <taxon>Sistotremastrales</taxon>
        <taxon>Sistotremastraceae</taxon>
        <taxon>Sertulicium</taxon>
        <taxon>Sertulicium niveocremeum</taxon>
    </lineage>
</organism>
<keyword evidence="3" id="KW-1185">Reference proteome</keyword>
<evidence type="ECO:0000313" key="3">
    <source>
        <dbReference type="Proteomes" id="UP000076722"/>
    </source>
</evidence>
<name>A0A164MQ24_9AGAM</name>
<dbReference type="AlphaFoldDB" id="A0A164MQ24"/>
<sequence length="228" mass="23294">MIFSVGLAIVTLQATAFATPLASPLDSRASVAFIPPAQGGGSMLDDAGNGLGEPLNVIISGLSSPSVLTDNGFLNYAQSLGFSTECFGVHLGGPQAANLGDGNGFVNQTTELREDYGNEALGTCLESLVGGNHLRMYRQNGPSADTGALFLAVSREQPITQSHDIIPNGYDIGRDELVANATKQTSNAGVTYSATASTITGLLPTGSAGVNHGIALDGNVVLLTVKTL</sequence>
<evidence type="ECO:0008006" key="4">
    <source>
        <dbReference type="Google" id="ProtNLM"/>
    </source>
</evidence>
<gene>
    <name evidence="2" type="ORF">SISNIDRAFT_461387</name>
</gene>
<dbReference type="Proteomes" id="UP000076722">
    <property type="component" value="Unassembled WGS sequence"/>
</dbReference>
<reference evidence="2 3" key="1">
    <citation type="journal article" date="2016" name="Mol. Biol. Evol.">
        <title>Comparative Genomics of Early-Diverging Mushroom-Forming Fungi Provides Insights into the Origins of Lignocellulose Decay Capabilities.</title>
        <authorList>
            <person name="Nagy L.G."/>
            <person name="Riley R."/>
            <person name="Tritt A."/>
            <person name="Adam C."/>
            <person name="Daum C."/>
            <person name="Floudas D."/>
            <person name="Sun H."/>
            <person name="Yadav J.S."/>
            <person name="Pangilinan J."/>
            <person name="Larsson K.H."/>
            <person name="Matsuura K."/>
            <person name="Barry K."/>
            <person name="Labutti K."/>
            <person name="Kuo R."/>
            <person name="Ohm R.A."/>
            <person name="Bhattacharya S.S."/>
            <person name="Shirouzu T."/>
            <person name="Yoshinaga Y."/>
            <person name="Martin F.M."/>
            <person name="Grigoriev I.V."/>
            <person name="Hibbett D.S."/>
        </authorList>
    </citation>
    <scope>NUCLEOTIDE SEQUENCE [LARGE SCALE GENOMIC DNA]</scope>
    <source>
        <strain evidence="2 3">HHB9708</strain>
    </source>
</reference>
<keyword evidence="1" id="KW-0732">Signal</keyword>
<dbReference type="STRING" id="1314777.A0A164MQ24"/>
<dbReference type="EMBL" id="KV419463">
    <property type="protein sequence ID" value="KZS86923.1"/>
    <property type="molecule type" value="Genomic_DNA"/>
</dbReference>
<evidence type="ECO:0000313" key="2">
    <source>
        <dbReference type="EMBL" id="KZS86923.1"/>
    </source>
</evidence>
<dbReference type="OrthoDB" id="2310204at2759"/>
<feature type="chain" id="PRO_5007851834" description="Secreted protein" evidence="1">
    <location>
        <begin position="19"/>
        <end position="228"/>
    </location>
</feature>